<dbReference type="AlphaFoldDB" id="A0A4U5MTY7"/>
<evidence type="ECO:0000256" key="1">
    <source>
        <dbReference type="SAM" id="SignalP"/>
    </source>
</evidence>
<keyword evidence="3" id="KW-1185">Reference proteome</keyword>
<feature type="signal peptide" evidence="1">
    <location>
        <begin position="1"/>
        <end position="23"/>
    </location>
</feature>
<evidence type="ECO:0000313" key="2">
    <source>
        <dbReference type="EMBL" id="TKR73174.1"/>
    </source>
</evidence>
<dbReference type="Proteomes" id="UP000298663">
    <property type="component" value="Unassembled WGS sequence"/>
</dbReference>
<protein>
    <submittedName>
        <fullName evidence="2">Uncharacterized protein</fullName>
    </submittedName>
</protein>
<proteinExistence type="predicted"/>
<evidence type="ECO:0000313" key="3">
    <source>
        <dbReference type="Proteomes" id="UP000298663"/>
    </source>
</evidence>
<reference evidence="2 3" key="2">
    <citation type="journal article" date="2019" name="G3 (Bethesda)">
        <title>Hybrid Assembly of the Genome of the Entomopathogenic Nematode Steinernema carpocapsae Identifies the X-Chromosome.</title>
        <authorList>
            <person name="Serra L."/>
            <person name="Macchietto M."/>
            <person name="Macias-Munoz A."/>
            <person name="McGill C.J."/>
            <person name="Rodriguez I.M."/>
            <person name="Rodriguez B."/>
            <person name="Murad R."/>
            <person name="Mortazavi A."/>
        </authorList>
    </citation>
    <scope>NUCLEOTIDE SEQUENCE [LARGE SCALE GENOMIC DNA]</scope>
    <source>
        <strain evidence="2 3">ALL</strain>
    </source>
</reference>
<name>A0A4U5MTY7_STECR</name>
<accession>A0A4U5MTY7</accession>
<organism evidence="2 3">
    <name type="scientific">Steinernema carpocapsae</name>
    <name type="common">Entomopathogenic nematode</name>
    <dbReference type="NCBI Taxonomy" id="34508"/>
    <lineage>
        <taxon>Eukaryota</taxon>
        <taxon>Metazoa</taxon>
        <taxon>Ecdysozoa</taxon>
        <taxon>Nematoda</taxon>
        <taxon>Chromadorea</taxon>
        <taxon>Rhabditida</taxon>
        <taxon>Tylenchina</taxon>
        <taxon>Panagrolaimomorpha</taxon>
        <taxon>Strongyloidoidea</taxon>
        <taxon>Steinernematidae</taxon>
        <taxon>Steinernema</taxon>
    </lineage>
</organism>
<keyword evidence="1" id="KW-0732">Signal</keyword>
<sequence length="92" mass="10569">MIGNIRILSLMLVLSLALQELQAGLSAPGFRFLHLKQHRHRHHRVSQYEPLELEFYLADYTTPPSAPLSVKQKTNNLGRLLKQPVLGYKPRI</sequence>
<comment type="caution">
    <text evidence="2">The sequence shown here is derived from an EMBL/GenBank/DDBJ whole genome shotgun (WGS) entry which is preliminary data.</text>
</comment>
<gene>
    <name evidence="2" type="ORF">L596_020514</name>
</gene>
<dbReference type="EMBL" id="AZBU02000006">
    <property type="protein sequence ID" value="TKR73174.1"/>
    <property type="molecule type" value="Genomic_DNA"/>
</dbReference>
<reference evidence="2 3" key="1">
    <citation type="journal article" date="2015" name="Genome Biol.">
        <title>Comparative genomics of Steinernema reveals deeply conserved gene regulatory networks.</title>
        <authorList>
            <person name="Dillman A.R."/>
            <person name="Macchietto M."/>
            <person name="Porter C.F."/>
            <person name="Rogers A."/>
            <person name="Williams B."/>
            <person name="Antoshechkin I."/>
            <person name="Lee M.M."/>
            <person name="Goodwin Z."/>
            <person name="Lu X."/>
            <person name="Lewis E.E."/>
            <person name="Goodrich-Blair H."/>
            <person name="Stock S.P."/>
            <person name="Adams B.J."/>
            <person name="Sternberg P.W."/>
            <person name="Mortazavi A."/>
        </authorList>
    </citation>
    <scope>NUCLEOTIDE SEQUENCE [LARGE SCALE GENOMIC DNA]</scope>
    <source>
        <strain evidence="2 3">ALL</strain>
    </source>
</reference>
<feature type="chain" id="PRO_5020409563" evidence="1">
    <location>
        <begin position="24"/>
        <end position="92"/>
    </location>
</feature>